<reference evidence="2 3" key="1">
    <citation type="submission" date="2020-02" db="EMBL/GenBank/DDBJ databases">
        <title>Draft genome sequence of two Spirosoma agri KCTC 52727 and Spirosoma terrae KCTC 52035.</title>
        <authorList>
            <person name="Rojas J."/>
            <person name="Ambika Manirajan B."/>
            <person name="Suarez C."/>
            <person name="Ratering S."/>
            <person name="Schnell S."/>
        </authorList>
    </citation>
    <scope>NUCLEOTIDE SEQUENCE [LARGE SCALE GENOMIC DNA]</scope>
    <source>
        <strain evidence="2 3">KCTC 52035</strain>
    </source>
</reference>
<evidence type="ECO:0000313" key="2">
    <source>
        <dbReference type="EMBL" id="NDU98196.1"/>
    </source>
</evidence>
<keyword evidence="1" id="KW-0732">Signal</keyword>
<dbReference type="AlphaFoldDB" id="A0A6L9LCF7"/>
<name>A0A6L9LCF7_9BACT</name>
<protein>
    <recommendedName>
        <fullName evidence="4">DUF4468 domain-containing protein</fullName>
    </recommendedName>
</protein>
<organism evidence="2 3">
    <name type="scientific">Spirosoma terrae</name>
    <dbReference type="NCBI Taxonomy" id="1968276"/>
    <lineage>
        <taxon>Bacteria</taxon>
        <taxon>Pseudomonadati</taxon>
        <taxon>Bacteroidota</taxon>
        <taxon>Cytophagia</taxon>
        <taxon>Cytophagales</taxon>
        <taxon>Cytophagaceae</taxon>
        <taxon>Spirosoma</taxon>
    </lineage>
</organism>
<feature type="signal peptide" evidence="1">
    <location>
        <begin position="1"/>
        <end position="18"/>
    </location>
</feature>
<proteinExistence type="predicted"/>
<gene>
    <name evidence="2" type="ORF">GK108_25150</name>
</gene>
<accession>A0A6L9LCF7</accession>
<evidence type="ECO:0000313" key="3">
    <source>
        <dbReference type="Proteomes" id="UP000474175"/>
    </source>
</evidence>
<feature type="chain" id="PRO_5026707444" description="DUF4468 domain-containing protein" evidence="1">
    <location>
        <begin position="19"/>
        <end position="225"/>
    </location>
</feature>
<comment type="caution">
    <text evidence="2">The sequence shown here is derived from an EMBL/GenBank/DDBJ whole genome shotgun (WGS) entry which is preliminary data.</text>
</comment>
<evidence type="ECO:0008006" key="4">
    <source>
        <dbReference type="Google" id="ProtNLM"/>
    </source>
</evidence>
<evidence type="ECO:0000256" key="1">
    <source>
        <dbReference type="SAM" id="SignalP"/>
    </source>
</evidence>
<sequence>MKLVAVLFLLMANTICLAQYNPLGAITMWTDGYVVTTKNDTIRGELRIGSLVNSSPANVIFRNADKSKTKVKAEELRLIAQRIPNFAYKTGSIPTEQELVVFERVPNPRQKGKLMLLERLTPFGGSVALYFDASGWKKTTEFTFGNFILETDRLELSYIVLKNGRESFLAKRANFEAVHDRLFGDCPAFVRNFPTANRRDWRILGEMVTAYNQLCQKEPLANESY</sequence>
<keyword evidence="3" id="KW-1185">Reference proteome</keyword>
<dbReference type="RefSeq" id="WP_163954329.1">
    <property type="nucleotide sequence ID" value="NZ_JAAFZH010000015.1"/>
</dbReference>
<dbReference type="Proteomes" id="UP000474175">
    <property type="component" value="Unassembled WGS sequence"/>
</dbReference>
<dbReference type="EMBL" id="JAAFZH010000015">
    <property type="protein sequence ID" value="NDU98196.1"/>
    <property type="molecule type" value="Genomic_DNA"/>
</dbReference>